<evidence type="ECO:0000256" key="5">
    <source>
        <dbReference type="ARBA" id="ARBA00022840"/>
    </source>
</evidence>
<reference evidence="8 9" key="1">
    <citation type="journal article" date="2014" name="Curr. Microbiol.">
        <title>Spirosoma radiotolerans sp. nov., a gamma-radiation-resistant bacterium isolated from gamma ray-irradiated soil.</title>
        <authorList>
            <person name="Lee J.J."/>
            <person name="Srinivasan S."/>
            <person name="Lim S."/>
            <person name="Joe M."/>
            <person name="Im S."/>
            <person name="Bae S.I."/>
            <person name="Park K.R."/>
            <person name="Han J.H."/>
            <person name="Park S.H."/>
            <person name="Joo B.M."/>
            <person name="Park S.J."/>
            <person name="Kim M.K."/>
        </authorList>
    </citation>
    <scope>NUCLEOTIDE SEQUENCE [LARGE SCALE GENOMIC DNA]</scope>
    <source>
        <strain evidence="8 9">DG5A</strain>
    </source>
</reference>
<dbReference type="InterPro" id="IPR017932">
    <property type="entry name" value="GATase_2_dom"/>
</dbReference>
<evidence type="ECO:0000256" key="1">
    <source>
        <dbReference type="ARBA" id="ARBA00005187"/>
    </source>
</evidence>
<dbReference type="STRING" id="1379870.SD10_06215"/>
<dbReference type="PANTHER" id="PTHR43284:SF1">
    <property type="entry name" value="ASPARAGINE SYNTHETASE"/>
    <property type="match status" value="1"/>
</dbReference>
<keyword evidence="4" id="KW-0547">Nucleotide-binding</keyword>
<comment type="similarity">
    <text evidence="2">Belongs to the asparagine synthetase family.</text>
</comment>
<evidence type="ECO:0000259" key="7">
    <source>
        <dbReference type="PROSITE" id="PS51278"/>
    </source>
</evidence>
<gene>
    <name evidence="8" type="ORF">SD10_06215</name>
</gene>
<dbReference type="Gene3D" id="3.60.20.10">
    <property type="entry name" value="Glutamine Phosphoribosylpyrophosphate, subunit 1, domain 1"/>
    <property type="match status" value="1"/>
</dbReference>
<evidence type="ECO:0000256" key="3">
    <source>
        <dbReference type="ARBA" id="ARBA00012737"/>
    </source>
</evidence>
<dbReference type="KEGG" id="srd:SD10_06215"/>
<dbReference type="PATRIC" id="fig|1379870.5.peg.1345"/>
<dbReference type="InterPro" id="IPR051786">
    <property type="entry name" value="ASN_synthetase/amidase"/>
</dbReference>
<comment type="catalytic activity">
    <reaction evidence="6">
        <text>L-aspartate + L-glutamine + ATP + H2O = L-asparagine + L-glutamate + AMP + diphosphate + H(+)</text>
        <dbReference type="Rhea" id="RHEA:12228"/>
        <dbReference type="ChEBI" id="CHEBI:15377"/>
        <dbReference type="ChEBI" id="CHEBI:15378"/>
        <dbReference type="ChEBI" id="CHEBI:29985"/>
        <dbReference type="ChEBI" id="CHEBI:29991"/>
        <dbReference type="ChEBI" id="CHEBI:30616"/>
        <dbReference type="ChEBI" id="CHEBI:33019"/>
        <dbReference type="ChEBI" id="CHEBI:58048"/>
        <dbReference type="ChEBI" id="CHEBI:58359"/>
        <dbReference type="ChEBI" id="CHEBI:456215"/>
        <dbReference type="EC" id="6.3.5.4"/>
    </reaction>
</comment>
<dbReference type="Gene3D" id="3.40.50.620">
    <property type="entry name" value="HUPs"/>
    <property type="match status" value="1"/>
</dbReference>
<comment type="pathway">
    <text evidence="1">Amino-acid biosynthesis; L-asparagine biosynthesis; L-asparagine from L-aspartate (L-Gln route): step 1/1.</text>
</comment>
<name>A0A0E3ZSU1_9BACT</name>
<dbReference type="OrthoDB" id="9763290at2"/>
<dbReference type="PIRSF" id="PIRSF001589">
    <property type="entry name" value="Asn_synthetase_glu-h"/>
    <property type="match status" value="1"/>
</dbReference>
<dbReference type="EMBL" id="CP010429">
    <property type="protein sequence ID" value="AKD54564.1"/>
    <property type="molecule type" value="Genomic_DNA"/>
</dbReference>
<sequence>MSGIAGVVRLDGQDVLEVDTAAMINSLAHRGEVVRQAIDQGILLAFGGALETDPATETRVAADADLFTDAEQDNLFASMFAQGGPAAFNDINADFAIALWEASRQTLVCARDPLGVKPLYYVYQPGRFFAFASEIKALLALQEVVVKPNEHKFREYLTWTTSYVPYSAETFYESIYSLLPGHSIQVNAQGLALQPYWQINPTAYRSLTRPEDYSALFYDTFTAAIERRMKGKKRVGAHLSGGLDSSSVSSVAQFLLEKQQRPSLHTFNIDTGLASTDESEYVRAFVSKWHPQHHTVQPKANVLESVLAINHLFDRPDHFIIPSSFHLGVSQEANQFGCDILLTGHDGDSVITTGFDFLDQLLDASDWERLQAACHQYIDHRYPPDFVANPPRLRNDDEFERYALSILGTNLKKRFREQSSAEFLAQVRHQKQIFGLSTVGILSYAARRVKAKLTHRTLLDSAFSESFNQRVVRRPLVSTEPLTTELSQGRPVSANQVLNTTNVICAEQLNHIGAHYGHAYSFPFFDKHVVELGLATPLEVCFDQGRGRGLIRNGLSAVLPTAIVNRYTKANFVEYGNVSAQQLYQATHEQFALAGHPIWGVIDRAAFAKIVRVVFNARIPVKQKTRYNWLLSRIIYLALWLGAIPKKG</sequence>
<dbReference type="SUPFAM" id="SSF56235">
    <property type="entry name" value="N-terminal nucleophile aminohydrolases (Ntn hydrolases)"/>
    <property type="match status" value="1"/>
</dbReference>
<dbReference type="Pfam" id="PF00733">
    <property type="entry name" value="Asn_synthase"/>
    <property type="match status" value="1"/>
</dbReference>
<dbReference type="RefSeq" id="WP_046376163.1">
    <property type="nucleotide sequence ID" value="NZ_CP010429.1"/>
</dbReference>
<dbReference type="GO" id="GO:0004066">
    <property type="term" value="F:asparagine synthase (glutamine-hydrolyzing) activity"/>
    <property type="evidence" value="ECO:0007669"/>
    <property type="project" value="UniProtKB-EC"/>
</dbReference>
<keyword evidence="5" id="KW-0067">ATP-binding</keyword>
<dbReference type="PROSITE" id="PS51278">
    <property type="entry name" value="GATASE_TYPE_2"/>
    <property type="match status" value="1"/>
</dbReference>
<evidence type="ECO:0000256" key="6">
    <source>
        <dbReference type="ARBA" id="ARBA00048741"/>
    </source>
</evidence>
<organism evidence="8 9">
    <name type="scientific">Spirosoma radiotolerans</name>
    <dbReference type="NCBI Taxonomy" id="1379870"/>
    <lineage>
        <taxon>Bacteria</taxon>
        <taxon>Pseudomonadati</taxon>
        <taxon>Bacteroidota</taxon>
        <taxon>Cytophagia</taxon>
        <taxon>Cytophagales</taxon>
        <taxon>Cytophagaceae</taxon>
        <taxon>Spirosoma</taxon>
    </lineage>
</organism>
<keyword evidence="9" id="KW-1185">Reference proteome</keyword>
<dbReference type="GO" id="GO:0006529">
    <property type="term" value="P:asparagine biosynthetic process"/>
    <property type="evidence" value="ECO:0007669"/>
    <property type="project" value="InterPro"/>
</dbReference>
<proteinExistence type="inferred from homology"/>
<feature type="domain" description="Glutamine amidotransferase type-2" evidence="7">
    <location>
        <begin position="1"/>
        <end position="189"/>
    </location>
</feature>
<dbReference type="InterPro" id="IPR001962">
    <property type="entry name" value="Asn_synthase"/>
</dbReference>
<evidence type="ECO:0000256" key="2">
    <source>
        <dbReference type="ARBA" id="ARBA00005752"/>
    </source>
</evidence>
<dbReference type="Proteomes" id="UP000033054">
    <property type="component" value="Chromosome"/>
</dbReference>
<dbReference type="HOGENOM" id="CLU_439247_0_0_10"/>
<dbReference type="InterPro" id="IPR006426">
    <property type="entry name" value="Asn_synth_AEB"/>
</dbReference>
<evidence type="ECO:0000256" key="4">
    <source>
        <dbReference type="ARBA" id="ARBA00022741"/>
    </source>
</evidence>
<evidence type="ECO:0000313" key="8">
    <source>
        <dbReference type="EMBL" id="AKD54564.1"/>
    </source>
</evidence>
<evidence type="ECO:0000313" key="9">
    <source>
        <dbReference type="Proteomes" id="UP000033054"/>
    </source>
</evidence>
<protein>
    <recommendedName>
        <fullName evidence="3">asparagine synthase (glutamine-hydrolyzing)</fullName>
        <ecNumber evidence="3">6.3.5.4</ecNumber>
    </recommendedName>
</protein>
<dbReference type="Pfam" id="PF13537">
    <property type="entry name" value="GATase_7"/>
    <property type="match status" value="1"/>
</dbReference>
<dbReference type="AlphaFoldDB" id="A0A0E3ZSU1"/>
<dbReference type="InterPro" id="IPR014729">
    <property type="entry name" value="Rossmann-like_a/b/a_fold"/>
</dbReference>
<dbReference type="EC" id="6.3.5.4" evidence="3"/>
<accession>A0A0E3ZSU1</accession>
<dbReference type="PANTHER" id="PTHR43284">
    <property type="entry name" value="ASPARAGINE SYNTHETASE (GLUTAMINE-HYDROLYZING)"/>
    <property type="match status" value="1"/>
</dbReference>
<dbReference type="InterPro" id="IPR029055">
    <property type="entry name" value="Ntn_hydrolases_N"/>
</dbReference>
<dbReference type="SUPFAM" id="SSF52402">
    <property type="entry name" value="Adenine nucleotide alpha hydrolases-like"/>
    <property type="match status" value="1"/>
</dbReference>
<dbReference type="GO" id="GO:0005524">
    <property type="term" value="F:ATP binding"/>
    <property type="evidence" value="ECO:0007669"/>
    <property type="project" value="UniProtKB-KW"/>
</dbReference>